<comment type="caution">
    <text evidence="4">The sequence shown here is derived from an EMBL/GenBank/DDBJ whole genome shotgun (WGS) entry which is preliminary data.</text>
</comment>
<feature type="domain" description="Microcystin LR degradation protein MlrC C-terminal" evidence="2">
    <location>
        <begin position="298"/>
        <end position="471"/>
    </location>
</feature>
<evidence type="ECO:0000313" key="4">
    <source>
        <dbReference type="EMBL" id="TWB58521.1"/>
    </source>
</evidence>
<dbReference type="EMBL" id="VITT01000009">
    <property type="protein sequence ID" value="TWB58521.1"/>
    <property type="molecule type" value="Genomic_DNA"/>
</dbReference>
<comment type="cofactor">
    <cofactor evidence="1">
        <name>Zn(2+)</name>
        <dbReference type="ChEBI" id="CHEBI:29105"/>
    </cofactor>
    <text evidence="1">Binds 1 zinc ion per subunit.</text>
</comment>
<gene>
    <name evidence="4" type="ORF">FBZ92_10910</name>
</gene>
<evidence type="ECO:0000256" key="1">
    <source>
        <dbReference type="PIRNR" id="PIRNR012702"/>
    </source>
</evidence>
<feature type="domain" description="Microcystin LR degradation protein MlrC N-terminal" evidence="3">
    <location>
        <begin position="2"/>
        <end position="287"/>
    </location>
</feature>
<dbReference type="Pfam" id="PF07364">
    <property type="entry name" value="DUF1485"/>
    <property type="match status" value="1"/>
</dbReference>
<evidence type="ECO:0000259" key="3">
    <source>
        <dbReference type="Pfam" id="PF07364"/>
    </source>
</evidence>
<dbReference type="InterPro" id="IPR010799">
    <property type="entry name" value="MlrC_C"/>
</dbReference>
<proteinExistence type="inferred from homology"/>
<dbReference type="Pfam" id="PF07171">
    <property type="entry name" value="MlrC_C"/>
    <property type="match status" value="1"/>
</dbReference>
<comment type="function">
    <text evidence="1">Involved in peptidolytic degradation of cyclic heptapeptide hepatotoxin microcystin (MC).</text>
</comment>
<dbReference type="PIRSF" id="PIRSF012702">
    <property type="entry name" value="UCP012702"/>
    <property type="match status" value="1"/>
</dbReference>
<dbReference type="GO" id="GO:0008237">
    <property type="term" value="F:metallopeptidase activity"/>
    <property type="evidence" value="ECO:0007669"/>
    <property type="project" value="UniProtKB-KW"/>
</dbReference>
<reference evidence="4 5" key="1">
    <citation type="submission" date="2019-06" db="EMBL/GenBank/DDBJ databases">
        <title>Genomic Encyclopedia of Type Strains, Phase IV (KMG-V): Genome sequencing to study the core and pangenomes of soil and plant-associated prokaryotes.</title>
        <authorList>
            <person name="Whitman W."/>
        </authorList>
    </citation>
    <scope>NUCLEOTIDE SEQUENCE [LARGE SCALE GENOMIC DNA]</scope>
    <source>
        <strain evidence="4 5">BR 11140</strain>
    </source>
</reference>
<keyword evidence="1" id="KW-0479">Metal-binding</keyword>
<evidence type="ECO:0000259" key="2">
    <source>
        <dbReference type="Pfam" id="PF07171"/>
    </source>
</evidence>
<organism evidence="4 5">
    <name type="scientific">Nitrospirillum amazonense</name>
    <dbReference type="NCBI Taxonomy" id="28077"/>
    <lineage>
        <taxon>Bacteria</taxon>
        <taxon>Pseudomonadati</taxon>
        <taxon>Pseudomonadota</taxon>
        <taxon>Alphaproteobacteria</taxon>
        <taxon>Rhodospirillales</taxon>
        <taxon>Azospirillaceae</taxon>
        <taxon>Nitrospirillum</taxon>
    </lineage>
</organism>
<dbReference type="InterPro" id="IPR015995">
    <property type="entry name" value="MlrC_N"/>
</dbReference>
<dbReference type="GO" id="GO:0006508">
    <property type="term" value="P:proteolysis"/>
    <property type="evidence" value="ECO:0007669"/>
    <property type="project" value="UniProtKB-KW"/>
</dbReference>
<keyword evidence="1" id="KW-0378">Hydrolase</keyword>
<keyword evidence="1" id="KW-0482">Metalloprotease</keyword>
<evidence type="ECO:0000313" key="5">
    <source>
        <dbReference type="Proteomes" id="UP000318050"/>
    </source>
</evidence>
<name>A0A560IJR1_9PROT</name>
<comment type="similarity">
    <text evidence="1">Belongs to the peptidase M81 family.</text>
</comment>
<dbReference type="AlphaFoldDB" id="A0A560IJR1"/>
<sequence length="491" mass="53177">MRIFTTQLVTETNTFAPIPSGRRAYEEMGIHQGDASRVAPDGVFGTLALWRRLAEAQGHEVVEGLAAQAQPGGRTLKAIYEGFRAEVLRAIAASPPLDAILLNLHGAMSAEGYDDCEGDLLEEIRRAVGPSVAIGVELDLHCHLTTRMLRAADIIVAYKHYPHTDIADRAREVLELTLATAAGRIKPVISVADCHMVGLWHTTREPMASFVRTMETCQDGKEVLSVSLGHGFPWGDVAEAGAKLWVITDGRPALGEQLALDLANRFFQIRKDTVPPLLSIDQMLDEVTQSDVFPIVAADGADNPGGGAPSDSTFVLKRILDRGLEGALIAFFYDPEAVRVLSDAGVGATLDMRIGGKTGPASGAPVDLRVQVRQIIPDHYQTGLGLRWPLGATVWVRGPHGLDLVLTSARSQAFDPVCLEQLGIDLSRKRLIVVKSTQHFHAQFAPIARGGVLYVAAPGALTPDFANIPYQVKSLDYWPRRDDVGPEIINY</sequence>
<dbReference type="OrthoDB" id="9782658at2"/>
<accession>A0A560IJR1</accession>
<keyword evidence="1" id="KW-0645">Protease</keyword>
<dbReference type="InterPro" id="IPR009197">
    <property type="entry name" value="MlrC"/>
</dbReference>
<dbReference type="GO" id="GO:0046872">
    <property type="term" value="F:metal ion binding"/>
    <property type="evidence" value="ECO:0007669"/>
    <property type="project" value="UniProtKB-KW"/>
</dbReference>
<dbReference type="Proteomes" id="UP000318050">
    <property type="component" value="Unassembled WGS sequence"/>
</dbReference>
<protein>
    <recommendedName>
        <fullName evidence="1">Microcystinase C</fullName>
        <shortName evidence="1">MlrC</shortName>
    </recommendedName>
</protein>